<name>A0A653EYI2_9MYCO</name>
<protein>
    <submittedName>
        <fullName evidence="1">Uncharacterized protein</fullName>
    </submittedName>
</protein>
<dbReference type="AlphaFoldDB" id="A0A653EYI2"/>
<sequence>MTPRAPVRDDAVNGRWTVYWRGVGSERLLAIGALLDLSGTVREDVAKWLRPQREPLYSDDGDQVGEEEYFDIDWTGWAADFEANGRPFSSTETNLAKLVAALAADKPIKLAEVLEYTGSWETELWRVLVEWGTGGNNRDLPGRATVVDTANAAARSTRR</sequence>
<gene>
    <name evidence="1" type="ORF">BIN_B_04321</name>
</gene>
<proteinExistence type="predicted"/>
<accession>A0A653EYI2</accession>
<evidence type="ECO:0000313" key="1">
    <source>
        <dbReference type="EMBL" id="VTP01991.1"/>
    </source>
</evidence>
<dbReference type="EMBL" id="LR589125">
    <property type="protein sequence ID" value="VTP01991.1"/>
    <property type="molecule type" value="Genomic_DNA"/>
</dbReference>
<reference evidence="1" key="1">
    <citation type="submission" date="2019-05" db="EMBL/GenBank/DDBJ databases">
        <authorList>
            <person name="Naeem R."/>
            <person name="Antony C."/>
            <person name="Guan Q."/>
        </authorList>
    </citation>
    <scope>NUCLEOTIDE SEQUENCE</scope>
    <source>
        <strain evidence="1">2</strain>
    </source>
</reference>
<organism evidence="1">
    <name type="scientific">Mycobacterium riyadhense</name>
    <dbReference type="NCBI Taxonomy" id="486698"/>
    <lineage>
        <taxon>Bacteria</taxon>
        <taxon>Bacillati</taxon>
        <taxon>Actinomycetota</taxon>
        <taxon>Actinomycetes</taxon>
        <taxon>Mycobacteriales</taxon>
        <taxon>Mycobacteriaceae</taxon>
        <taxon>Mycobacterium</taxon>
    </lineage>
</organism>